<evidence type="ECO:0000256" key="3">
    <source>
        <dbReference type="ARBA" id="ARBA00009708"/>
    </source>
</evidence>
<name>A0A0U4CJ45_9REOV</name>
<evidence type="ECO:0000256" key="1">
    <source>
        <dbReference type="ARBA" id="ARBA00002541"/>
    </source>
</evidence>
<proteinExistence type="inferred from homology"/>
<dbReference type="EMBL" id="KT002591">
    <property type="protein sequence ID" value="ALW83181.1"/>
    <property type="molecule type" value="Genomic_RNA"/>
</dbReference>
<comment type="function">
    <text evidence="1">The VP4 protein is one of the five proteins (with VP1, VP3, VP6 and VP7) which form the inner capsid of the virus.</text>
</comment>
<dbReference type="InterPro" id="IPR029063">
    <property type="entry name" value="SAM-dependent_MTases_sf"/>
</dbReference>
<keyword evidence="7" id="KW-0946">Virion</keyword>
<evidence type="ECO:0000256" key="7">
    <source>
        <dbReference type="ARBA" id="ARBA00022844"/>
    </source>
</evidence>
<evidence type="ECO:0000313" key="9">
    <source>
        <dbReference type="Proteomes" id="UP000148311"/>
    </source>
</evidence>
<evidence type="ECO:0000256" key="4">
    <source>
        <dbReference type="ARBA" id="ARBA00021787"/>
    </source>
</evidence>
<keyword evidence="6" id="KW-1152">Outer capsid protein</keyword>
<dbReference type="Gene3D" id="1.20.1280.200">
    <property type="entry name" value="Orbivirus VP4 core protein, C-terminal domain"/>
    <property type="match status" value="1"/>
</dbReference>
<evidence type="ECO:0000313" key="8">
    <source>
        <dbReference type="EMBL" id="ALW83181.1"/>
    </source>
</evidence>
<organism evidence="8 9">
    <name type="scientific">Palyam virus</name>
    <dbReference type="NCBI Taxonomy" id="40059"/>
    <lineage>
        <taxon>Viruses</taxon>
        <taxon>Riboviria</taxon>
        <taxon>Orthornavirae</taxon>
        <taxon>Duplornaviricota</taxon>
        <taxon>Resentoviricetes</taxon>
        <taxon>Reovirales</taxon>
        <taxon>Sedoreoviridae</taxon>
        <taxon>Orbivirus</taxon>
        <taxon>Orbivirus palyamense</taxon>
    </lineage>
</organism>
<dbReference type="CDD" id="cd20758">
    <property type="entry name" value="capping_2-OMTase_Orbivirus"/>
    <property type="match status" value="1"/>
</dbReference>
<evidence type="ECO:0000256" key="2">
    <source>
        <dbReference type="ARBA" id="ARBA00004328"/>
    </source>
</evidence>
<dbReference type="Gene3D" id="3.40.50.150">
    <property type="entry name" value="Vaccinia Virus protein VP39"/>
    <property type="match status" value="1"/>
</dbReference>
<dbReference type="GO" id="GO:0039624">
    <property type="term" value="C:viral outer capsid"/>
    <property type="evidence" value="ECO:0007669"/>
    <property type="project" value="UniProtKB-KW"/>
</dbReference>
<keyword evidence="5" id="KW-0167">Capsid protein</keyword>
<evidence type="ECO:0000256" key="6">
    <source>
        <dbReference type="ARBA" id="ARBA00022770"/>
    </source>
</evidence>
<dbReference type="InterPro" id="IPR007753">
    <property type="entry name" value="Orbi_VP4"/>
</dbReference>
<comment type="subcellular location">
    <subcellularLocation>
        <location evidence="2">Virion</location>
    </subcellularLocation>
</comment>
<protein>
    <recommendedName>
        <fullName evidence="4">Core protein VP4</fullName>
    </recommendedName>
</protein>
<comment type="similarity">
    <text evidence="3">Belongs to the orbivirus VP4 family.</text>
</comment>
<dbReference type="Proteomes" id="UP000148311">
    <property type="component" value="Genome"/>
</dbReference>
<dbReference type="Pfam" id="PF05059">
    <property type="entry name" value="Orbi_VP4"/>
    <property type="match status" value="1"/>
</dbReference>
<accession>A0A0U4CJ45</accession>
<dbReference type="InterPro" id="IPR043026">
    <property type="entry name" value="Orbi_VP4_C"/>
</dbReference>
<sequence>MEPCAVLHVSGDIVPLIEKGFLPIFDVNRISTLNDLWIERGKFGTECYCYGTLTKWTIRQLRGHRFIFVSTKKRIHLKDTIITPDVVISQQVLSGGLKELETVIGFKRIGLRKNFGDQLRKYALLSCRFLNGSEAETLNVAEPNVHKVRGLTMEPPTHLNLLGSYENDGPTDEKLVSMIDYITYSADQIYYVGCGDLRTLKLFAKRDKRRFNRVRWFCFDPIAPESFAENMLVRKTKIESYRDLKKYVDDGTVERVLIWDVSGDGKKGTIEWEQQRASEDRMGEQVAKGLAKFFSFAVIKHRIPKDNEVYSCYSSLIVPQPGAAQDMYECRNIIKLEGFSKVDRTHLGEARIHYVSPKDLRLLIHRFHGFGRGRKLKKSIFEYLHIERVNGLDSLDEPRADLFYLTNHRNATRAEDIRRVVEQSTISTLWVGKRPLYDYPDFRYPRCDAMLRFSNITNRVFDGNGALLYLMWKYPEKFSKKVNYDPAWAENYCVILKEDIPRIPVPELSLCRFIGLRTVSTMMRVQTNSVHQISDKVKKMGLDLSGHLFIALMSDSYISDIMWWFDMILNWSVLNREEKKRKLFEMNAEVIEWKEDRANEPWHIKPDLIAALMEFSRFTNVMMTDEACVTKWILYLRSKE</sequence>
<reference evidence="8 9" key="1">
    <citation type="journal article" date="2016" name="Arch. Virol.">
        <title>Complete genome sequence of a Chuzan virus strain isolated for the first time in mainland China.</title>
        <authorList>
            <person name="Yang H."/>
            <person name="Xiao L."/>
            <person name="Meng J."/>
            <person name="Xiong H."/>
            <person name="Gao L."/>
            <person name="Liao D."/>
            <person name="Li H."/>
        </authorList>
    </citation>
    <scope>NUCLEOTIDE SEQUENCE [LARGE SCALE GENOMIC DNA]</scope>
    <source>
        <strain evidence="8">SZ187</strain>
    </source>
</reference>
<evidence type="ECO:0000256" key="5">
    <source>
        <dbReference type="ARBA" id="ARBA00022561"/>
    </source>
</evidence>